<dbReference type="InterPro" id="IPR014790">
    <property type="entry name" value="MutL_C"/>
</dbReference>
<dbReference type="Gene3D" id="3.30.1370.100">
    <property type="entry name" value="MutL, C-terminal domain, regulatory subdomain"/>
    <property type="match status" value="1"/>
</dbReference>
<dbReference type="FunCoup" id="A0A061AHI9">
    <property type="interactions" value="286"/>
</dbReference>
<dbReference type="Pfam" id="PF08676">
    <property type="entry name" value="MutL_C"/>
    <property type="match status" value="1"/>
</dbReference>
<proteinExistence type="inferred from homology"/>
<evidence type="ECO:0000256" key="4">
    <source>
        <dbReference type="HAMAP-Rule" id="MF_00149"/>
    </source>
</evidence>
<dbReference type="SMART" id="SM01340">
    <property type="entry name" value="DNA_mis_repair"/>
    <property type="match status" value="1"/>
</dbReference>
<feature type="domain" description="MutL C-terminal dimerisation" evidence="5">
    <location>
        <begin position="391"/>
        <end position="528"/>
    </location>
</feature>
<protein>
    <recommendedName>
        <fullName evidence="4">DNA mismatch repair protein MutL</fullName>
    </recommendedName>
</protein>
<dbReference type="GO" id="GO:0016887">
    <property type="term" value="F:ATP hydrolysis activity"/>
    <property type="evidence" value="ECO:0007669"/>
    <property type="project" value="InterPro"/>
</dbReference>
<dbReference type="InterPro" id="IPR014762">
    <property type="entry name" value="DNA_mismatch_repair_CS"/>
</dbReference>
<evidence type="ECO:0000256" key="2">
    <source>
        <dbReference type="ARBA" id="ARBA00022763"/>
    </source>
</evidence>
<dbReference type="PANTHER" id="PTHR10073">
    <property type="entry name" value="DNA MISMATCH REPAIR PROTEIN MLH, PMS, MUTL"/>
    <property type="match status" value="1"/>
</dbReference>
<dbReference type="CDD" id="cd00782">
    <property type="entry name" value="MutL_Trans"/>
    <property type="match status" value="1"/>
</dbReference>
<dbReference type="HOGENOM" id="CLU_004131_4_1_14"/>
<evidence type="ECO:0000259" key="5">
    <source>
        <dbReference type="SMART" id="SM00853"/>
    </source>
</evidence>
<keyword evidence="2 4" id="KW-0227">DNA damage</keyword>
<dbReference type="GO" id="GO:0006298">
    <property type="term" value="P:mismatch repair"/>
    <property type="evidence" value="ECO:0007669"/>
    <property type="project" value="UniProtKB-UniRule"/>
</dbReference>
<dbReference type="PANTHER" id="PTHR10073:SF12">
    <property type="entry name" value="DNA MISMATCH REPAIR PROTEIN MLH1"/>
    <property type="match status" value="1"/>
</dbReference>
<dbReference type="AlphaFoldDB" id="A0A061AHI9"/>
<feature type="domain" description="DNA mismatch repair protein S5" evidence="6">
    <location>
        <begin position="208"/>
        <end position="326"/>
    </location>
</feature>
<gene>
    <name evidence="4 7" type="primary">mutL</name>
    <name evidence="7" type="ORF">Aocu_10030</name>
</gene>
<dbReference type="InterPro" id="IPR038973">
    <property type="entry name" value="MutL/Mlh/Pms-like"/>
</dbReference>
<dbReference type="Proteomes" id="UP000032434">
    <property type="component" value="Chromosome 1"/>
</dbReference>
<dbReference type="Gene3D" id="3.30.565.10">
    <property type="entry name" value="Histidine kinase-like ATPase, C-terminal domain"/>
    <property type="match status" value="1"/>
</dbReference>
<dbReference type="SUPFAM" id="SSF118116">
    <property type="entry name" value="DNA mismatch repair protein MutL"/>
    <property type="match status" value="1"/>
</dbReference>
<accession>A0A061AHI9</accession>
<evidence type="ECO:0000313" key="7">
    <source>
        <dbReference type="EMBL" id="CDR31076.1"/>
    </source>
</evidence>
<dbReference type="InterPro" id="IPR042120">
    <property type="entry name" value="MutL_C_dimsub"/>
</dbReference>
<dbReference type="InterPro" id="IPR014721">
    <property type="entry name" value="Ribsml_uS5_D2-typ_fold_subgr"/>
</dbReference>
<dbReference type="KEGG" id="aoc:Aocu_10030"/>
<dbReference type="GO" id="GO:0030983">
    <property type="term" value="F:mismatched DNA binding"/>
    <property type="evidence" value="ECO:0007669"/>
    <property type="project" value="InterPro"/>
</dbReference>
<dbReference type="STRING" id="35623.Aocu_10030"/>
<dbReference type="SUPFAM" id="SSF54211">
    <property type="entry name" value="Ribosomal protein S5 domain 2-like"/>
    <property type="match status" value="1"/>
</dbReference>
<dbReference type="EMBL" id="LK028559">
    <property type="protein sequence ID" value="CDR31076.1"/>
    <property type="molecule type" value="Genomic_DNA"/>
</dbReference>
<name>A0A061AHI9_9MOLU</name>
<evidence type="ECO:0000256" key="3">
    <source>
        <dbReference type="ARBA" id="ARBA00023204"/>
    </source>
</evidence>
<dbReference type="GO" id="GO:0140664">
    <property type="term" value="F:ATP-dependent DNA damage sensor activity"/>
    <property type="evidence" value="ECO:0007669"/>
    <property type="project" value="InterPro"/>
</dbReference>
<keyword evidence="8" id="KW-1185">Reference proteome</keyword>
<dbReference type="FunFam" id="3.30.565.10:FF:000003">
    <property type="entry name" value="DNA mismatch repair endonuclease MutL"/>
    <property type="match status" value="1"/>
</dbReference>
<dbReference type="InterPro" id="IPR013507">
    <property type="entry name" value="DNA_mismatch_S5_2-like"/>
</dbReference>
<dbReference type="Pfam" id="PF13589">
    <property type="entry name" value="HATPase_c_3"/>
    <property type="match status" value="1"/>
</dbReference>
<dbReference type="GO" id="GO:0032300">
    <property type="term" value="C:mismatch repair complex"/>
    <property type="evidence" value="ECO:0007669"/>
    <property type="project" value="InterPro"/>
</dbReference>
<dbReference type="Gene3D" id="3.30.1540.20">
    <property type="entry name" value="MutL, C-terminal domain, dimerisation subdomain"/>
    <property type="match status" value="1"/>
</dbReference>
<evidence type="ECO:0000313" key="8">
    <source>
        <dbReference type="Proteomes" id="UP000032434"/>
    </source>
</evidence>
<dbReference type="InParanoid" id="A0A061AHI9"/>
<dbReference type="NCBIfam" id="TIGR00585">
    <property type="entry name" value="mutl"/>
    <property type="match status" value="1"/>
</dbReference>
<dbReference type="PROSITE" id="PS00058">
    <property type="entry name" value="DNA_MISMATCH_REPAIR_1"/>
    <property type="match status" value="1"/>
</dbReference>
<dbReference type="CDD" id="cd16926">
    <property type="entry name" value="HATPase_MutL-MLH-PMS-like"/>
    <property type="match status" value="1"/>
</dbReference>
<dbReference type="SMART" id="SM00853">
    <property type="entry name" value="MutL_C"/>
    <property type="match status" value="1"/>
</dbReference>
<dbReference type="Gene3D" id="3.30.230.10">
    <property type="match status" value="1"/>
</dbReference>
<dbReference type="InterPro" id="IPR002099">
    <property type="entry name" value="MutL/Mlh/PMS"/>
</dbReference>
<dbReference type="RefSeq" id="WP_045749533.1">
    <property type="nucleotide sequence ID" value="NZ_FUZK01000001.1"/>
</dbReference>
<dbReference type="InterPro" id="IPR036890">
    <property type="entry name" value="HATPase_C_sf"/>
</dbReference>
<keyword evidence="3 4" id="KW-0234">DNA repair</keyword>
<dbReference type="InterPro" id="IPR037198">
    <property type="entry name" value="MutL_C_sf"/>
</dbReference>
<sequence length="572" mass="64805">MHDITIMDMALANTIAAGEVVERPASVVKELIENSIDAGAKQIIVEVNQMGLESIIVTDDGFGMSKLNLSKAVLRHATSKIFKISDLNQISTLGFRGEALPSIASVSKLEIMSRVRGSDGYQISVVNSKQSEIGHASLNPGTKVIVRELFYNTPARFKYIKSEYAEKNAITDVVFKQALSHPNISFQLIMDGKLIKKTLGNGSIPELIDTIYGKNMSDGLKSLSHEMGKIKIKGYLLDPKFVRSKRNDISIFINHRFVKNYALTQSVIEGYHTYIMTQKYPIALIYMDIDPSLVDVNVHPQKMEVKLANEKMISFSLTPIIKNTLESGRIPIRETIQEVKKEVFKPEIRSLFELNESTDVDGLNDININQDLPFKVDENEVVDVKIPHLEFIGTLSGTYLLFQNDEGLFLMDQHAAAERIRYEYYVDKIGDQEIRVYHTLIPLEQHITDQDVHLINEHKNKLNQFGFNFEGRNLVSHPDFLRPNEIDLAIHSILEQLENNSDINLYKLRNQLAKDISCKGAIKANHQLSKVEIDAILKDLKTCKNPYTCPHGRPVLIKLSNQDIEKMFKRIV</sequence>
<dbReference type="InterPro" id="IPR042121">
    <property type="entry name" value="MutL_C_regsub"/>
</dbReference>
<comment type="similarity">
    <text evidence="1 4">Belongs to the DNA mismatch repair MutL/HexB family.</text>
</comment>
<dbReference type="SUPFAM" id="SSF55874">
    <property type="entry name" value="ATPase domain of HSP90 chaperone/DNA topoisomerase II/histidine kinase"/>
    <property type="match status" value="1"/>
</dbReference>
<dbReference type="InterPro" id="IPR020568">
    <property type="entry name" value="Ribosomal_Su5_D2-typ_SF"/>
</dbReference>
<dbReference type="OrthoDB" id="9763467at2"/>
<dbReference type="PATRIC" id="fig|35623.3.peg.1003"/>
<evidence type="ECO:0000256" key="1">
    <source>
        <dbReference type="ARBA" id="ARBA00006082"/>
    </source>
</evidence>
<evidence type="ECO:0000259" key="6">
    <source>
        <dbReference type="SMART" id="SM01340"/>
    </source>
</evidence>
<comment type="function">
    <text evidence="4">This protein is involved in the repair of mismatches in DNA. It is required for dam-dependent methyl-directed DNA mismatch repair. May act as a 'molecular matchmaker', a protein that promotes the formation of a stable complex between two or more DNA-binding proteins in an ATP-dependent manner without itself being part of a final effector complex.</text>
</comment>
<organism evidence="7 8">
    <name type="scientific">Acholeplasma oculi</name>
    <dbReference type="NCBI Taxonomy" id="35623"/>
    <lineage>
        <taxon>Bacteria</taxon>
        <taxon>Bacillati</taxon>
        <taxon>Mycoplasmatota</taxon>
        <taxon>Mollicutes</taxon>
        <taxon>Acholeplasmatales</taxon>
        <taxon>Acholeplasmataceae</taxon>
        <taxon>Acholeplasma</taxon>
    </lineage>
</organism>
<reference evidence="8" key="1">
    <citation type="submission" date="2014-05" db="EMBL/GenBank/DDBJ databases">
        <authorList>
            <person name="Kube M."/>
        </authorList>
    </citation>
    <scope>NUCLEOTIDE SEQUENCE [LARGE SCALE GENOMIC DNA]</scope>
</reference>
<dbReference type="HAMAP" id="MF_00149">
    <property type="entry name" value="DNA_mis_repair"/>
    <property type="match status" value="1"/>
</dbReference>
<dbReference type="Pfam" id="PF01119">
    <property type="entry name" value="DNA_mis_repair"/>
    <property type="match status" value="1"/>
</dbReference>
<dbReference type="InterPro" id="IPR020667">
    <property type="entry name" value="DNA_mismatch_repair_MutL"/>
</dbReference>
<dbReference type="GO" id="GO:0005524">
    <property type="term" value="F:ATP binding"/>
    <property type="evidence" value="ECO:0007669"/>
    <property type="project" value="InterPro"/>
</dbReference>